<evidence type="ECO:0000313" key="2">
    <source>
        <dbReference type="Proteomes" id="UP000829196"/>
    </source>
</evidence>
<proteinExistence type="predicted"/>
<comment type="caution">
    <text evidence="1">The sequence shown here is derived from an EMBL/GenBank/DDBJ whole genome shotgun (WGS) entry which is preliminary data.</text>
</comment>
<keyword evidence="2" id="KW-1185">Reference proteome</keyword>
<name>A0A8T3A4K6_DENNO</name>
<dbReference type="AlphaFoldDB" id="A0A8T3A4K6"/>
<accession>A0A8T3A4K6</accession>
<dbReference type="EMBL" id="JAGYWB010000019">
    <property type="protein sequence ID" value="KAI0488980.1"/>
    <property type="molecule type" value="Genomic_DNA"/>
</dbReference>
<gene>
    <name evidence="1" type="ORF">KFK09_028821</name>
</gene>
<organism evidence="1 2">
    <name type="scientific">Dendrobium nobile</name>
    <name type="common">Orchid</name>
    <dbReference type="NCBI Taxonomy" id="94219"/>
    <lineage>
        <taxon>Eukaryota</taxon>
        <taxon>Viridiplantae</taxon>
        <taxon>Streptophyta</taxon>
        <taxon>Embryophyta</taxon>
        <taxon>Tracheophyta</taxon>
        <taxon>Spermatophyta</taxon>
        <taxon>Magnoliopsida</taxon>
        <taxon>Liliopsida</taxon>
        <taxon>Asparagales</taxon>
        <taxon>Orchidaceae</taxon>
        <taxon>Epidendroideae</taxon>
        <taxon>Malaxideae</taxon>
        <taxon>Dendrobiinae</taxon>
        <taxon>Dendrobium</taxon>
    </lineage>
</organism>
<evidence type="ECO:0000313" key="1">
    <source>
        <dbReference type="EMBL" id="KAI0488980.1"/>
    </source>
</evidence>
<reference evidence="1" key="1">
    <citation type="journal article" date="2022" name="Front. Genet.">
        <title>Chromosome-Scale Assembly of the Dendrobium nobile Genome Provides Insights Into the Molecular Mechanism of the Biosynthesis of the Medicinal Active Ingredient of Dendrobium.</title>
        <authorList>
            <person name="Xu Q."/>
            <person name="Niu S.-C."/>
            <person name="Li K.-L."/>
            <person name="Zheng P.-J."/>
            <person name="Zhang X.-J."/>
            <person name="Jia Y."/>
            <person name="Liu Y."/>
            <person name="Niu Y.-X."/>
            <person name="Yu L.-H."/>
            <person name="Chen D.-F."/>
            <person name="Zhang G.-Q."/>
        </authorList>
    </citation>
    <scope>NUCLEOTIDE SEQUENCE</scope>
    <source>
        <tissue evidence="1">Leaf</tissue>
    </source>
</reference>
<sequence length="102" mass="11476">MELKRRKEQEGIGLGASVESASADQFEYFEISSSKIEGPLHGIRARRLGSLPRLNYDGRTRLFLTAQDDIRSVFLHGNHCHTASSDIPDVKSQADYTYSTHH</sequence>
<protein>
    <submittedName>
        <fullName evidence="1">Uncharacterized protein</fullName>
    </submittedName>
</protein>
<dbReference type="Proteomes" id="UP000829196">
    <property type="component" value="Unassembled WGS sequence"/>
</dbReference>